<comment type="caution">
    <text evidence="1">The sequence shown here is derived from an EMBL/GenBank/DDBJ whole genome shotgun (WGS) entry which is preliminary data.</text>
</comment>
<evidence type="ECO:0000313" key="1">
    <source>
        <dbReference type="EMBL" id="KAK9097352.1"/>
    </source>
</evidence>
<gene>
    <name evidence="1" type="ORF">Sjap_022849</name>
</gene>
<dbReference type="PANTHER" id="PTHR31635:SF196">
    <property type="entry name" value="REVERSE TRANSCRIPTASE DOMAIN-CONTAINING PROTEIN-RELATED"/>
    <property type="match status" value="1"/>
</dbReference>
<evidence type="ECO:0000313" key="2">
    <source>
        <dbReference type="Proteomes" id="UP001417504"/>
    </source>
</evidence>
<organism evidence="1 2">
    <name type="scientific">Stephania japonica</name>
    <dbReference type="NCBI Taxonomy" id="461633"/>
    <lineage>
        <taxon>Eukaryota</taxon>
        <taxon>Viridiplantae</taxon>
        <taxon>Streptophyta</taxon>
        <taxon>Embryophyta</taxon>
        <taxon>Tracheophyta</taxon>
        <taxon>Spermatophyta</taxon>
        <taxon>Magnoliopsida</taxon>
        <taxon>Ranunculales</taxon>
        <taxon>Menispermaceae</taxon>
        <taxon>Menispermoideae</taxon>
        <taxon>Cissampelideae</taxon>
        <taxon>Stephania</taxon>
    </lineage>
</organism>
<sequence length="229" mass="27410">MLNGSFTCSNGNESQRRYKKKWNEEVFGHLGRQRHGLEKEIQQLDTMEANNSWDEEKNLRTDKKRDLDHTLMLESRMTRQKMKSQWMKEGDENSKFFHRMLRARRNKSMITRLRLDDGSYNENEENIANNILDYFTDLYSMDREEQWEIEGVDWSPISMAAAQSLEVPFTEEEIWRMIDECDGEKAQGADGYSMEFYKRHWGFVKQEIMRIFSDFQEMGALVERPMSHS</sequence>
<reference evidence="1 2" key="1">
    <citation type="submission" date="2024-01" db="EMBL/GenBank/DDBJ databases">
        <title>Genome assemblies of Stephania.</title>
        <authorList>
            <person name="Yang L."/>
        </authorList>
    </citation>
    <scope>NUCLEOTIDE SEQUENCE [LARGE SCALE GENOMIC DNA]</scope>
    <source>
        <strain evidence="1">QJT</strain>
        <tissue evidence="1">Leaf</tissue>
    </source>
</reference>
<dbReference type="EMBL" id="JBBNAE010000009">
    <property type="protein sequence ID" value="KAK9097352.1"/>
    <property type="molecule type" value="Genomic_DNA"/>
</dbReference>
<dbReference type="Proteomes" id="UP001417504">
    <property type="component" value="Unassembled WGS sequence"/>
</dbReference>
<proteinExistence type="predicted"/>
<dbReference type="AlphaFoldDB" id="A0AAP0EV20"/>
<keyword evidence="2" id="KW-1185">Reference proteome</keyword>
<name>A0AAP0EV20_9MAGN</name>
<protein>
    <submittedName>
        <fullName evidence="1">Uncharacterized protein</fullName>
    </submittedName>
</protein>
<accession>A0AAP0EV20</accession>
<dbReference type="PANTHER" id="PTHR31635">
    <property type="entry name" value="REVERSE TRANSCRIPTASE DOMAIN-CONTAINING PROTEIN-RELATED"/>
    <property type="match status" value="1"/>
</dbReference>